<comment type="caution">
    <text evidence="3">The sequence shown here is derived from an EMBL/GenBank/DDBJ whole genome shotgun (WGS) entry which is preliminary data.</text>
</comment>
<name>A0ABD2IN39_HETSC</name>
<keyword evidence="2" id="KW-0812">Transmembrane</keyword>
<evidence type="ECO:0000256" key="2">
    <source>
        <dbReference type="SAM" id="Phobius"/>
    </source>
</evidence>
<dbReference type="Proteomes" id="UP001620645">
    <property type="component" value="Unassembled WGS sequence"/>
</dbReference>
<sequence>MEERFCHTLTRNAKYTCYECKEPENEKICGELRVTFENSSTEADGAEKSGLGAAVPVDFHCSDRNQQQTLNTNPQTQNNVSCCPNGTDAHPKQEKETSNVGNNCGANDGDKHLPVVVVVALTIVGVLLVQAITALLVYLCKSVKWKK</sequence>
<keyword evidence="2" id="KW-1133">Transmembrane helix</keyword>
<feature type="transmembrane region" description="Helical" evidence="2">
    <location>
        <begin position="115"/>
        <end position="139"/>
    </location>
</feature>
<protein>
    <submittedName>
        <fullName evidence="3">Uncharacterized protein</fullName>
    </submittedName>
</protein>
<dbReference type="AlphaFoldDB" id="A0ABD2IN39"/>
<feature type="region of interest" description="Disordered" evidence="1">
    <location>
        <begin position="66"/>
        <end position="98"/>
    </location>
</feature>
<keyword evidence="2" id="KW-0472">Membrane</keyword>
<reference evidence="3 4" key="1">
    <citation type="submission" date="2024-10" db="EMBL/GenBank/DDBJ databases">
        <authorList>
            <person name="Kim D."/>
        </authorList>
    </citation>
    <scope>NUCLEOTIDE SEQUENCE [LARGE SCALE GENOMIC DNA]</scope>
    <source>
        <strain evidence="3">Taebaek</strain>
    </source>
</reference>
<dbReference type="EMBL" id="JBICCN010000293">
    <property type="protein sequence ID" value="KAL3080547.1"/>
    <property type="molecule type" value="Genomic_DNA"/>
</dbReference>
<gene>
    <name evidence="3" type="ORF">niasHS_013741</name>
</gene>
<evidence type="ECO:0000256" key="1">
    <source>
        <dbReference type="SAM" id="MobiDB-lite"/>
    </source>
</evidence>
<proteinExistence type="predicted"/>
<feature type="compositionally biased region" description="Low complexity" evidence="1">
    <location>
        <begin position="66"/>
        <end position="79"/>
    </location>
</feature>
<organism evidence="3 4">
    <name type="scientific">Heterodera schachtii</name>
    <name type="common">Sugarbeet cyst nematode worm</name>
    <name type="synonym">Tylenchus schachtii</name>
    <dbReference type="NCBI Taxonomy" id="97005"/>
    <lineage>
        <taxon>Eukaryota</taxon>
        <taxon>Metazoa</taxon>
        <taxon>Ecdysozoa</taxon>
        <taxon>Nematoda</taxon>
        <taxon>Chromadorea</taxon>
        <taxon>Rhabditida</taxon>
        <taxon>Tylenchina</taxon>
        <taxon>Tylenchomorpha</taxon>
        <taxon>Tylenchoidea</taxon>
        <taxon>Heteroderidae</taxon>
        <taxon>Heteroderinae</taxon>
        <taxon>Heterodera</taxon>
    </lineage>
</organism>
<evidence type="ECO:0000313" key="3">
    <source>
        <dbReference type="EMBL" id="KAL3080547.1"/>
    </source>
</evidence>
<evidence type="ECO:0000313" key="4">
    <source>
        <dbReference type="Proteomes" id="UP001620645"/>
    </source>
</evidence>
<keyword evidence="4" id="KW-1185">Reference proteome</keyword>
<accession>A0ABD2IN39</accession>